<dbReference type="Proteomes" id="UP001195483">
    <property type="component" value="Unassembled WGS sequence"/>
</dbReference>
<gene>
    <name evidence="4" type="ORF">CHS0354_032837</name>
</gene>
<comment type="similarity">
    <text evidence="2">Belongs to the Integrator subunit 2 family.</text>
</comment>
<dbReference type="PANTHER" id="PTHR28608">
    <property type="entry name" value="INTEGRATOR COMPLEX SUBUNIT 2"/>
    <property type="match status" value="1"/>
</dbReference>
<name>A0AAE0S943_9BIVA</name>
<evidence type="ECO:0000313" key="4">
    <source>
        <dbReference type="EMBL" id="KAK3587630.1"/>
    </source>
</evidence>
<dbReference type="Pfam" id="PF14750">
    <property type="entry name" value="INTS2"/>
    <property type="match status" value="1"/>
</dbReference>
<dbReference type="PRINTS" id="PR02105">
    <property type="entry name" value="INTSUBUNIT2"/>
</dbReference>
<keyword evidence="5" id="KW-1185">Reference proteome</keyword>
<evidence type="ECO:0000313" key="5">
    <source>
        <dbReference type="Proteomes" id="UP001195483"/>
    </source>
</evidence>
<dbReference type="InterPro" id="IPR029321">
    <property type="entry name" value="INTS2"/>
</dbReference>
<dbReference type="GO" id="GO:0034472">
    <property type="term" value="P:snRNA 3'-end processing"/>
    <property type="evidence" value="ECO:0007669"/>
    <property type="project" value="TreeGrafter"/>
</dbReference>
<evidence type="ECO:0000256" key="2">
    <source>
        <dbReference type="ARBA" id="ARBA00006705"/>
    </source>
</evidence>
<dbReference type="AlphaFoldDB" id="A0AAE0S943"/>
<comment type="caution">
    <text evidence="4">The sequence shown here is derived from an EMBL/GenBank/DDBJ whole genome shotgun (WGS) entry which is preliminary data.</text>
</comment>
<evidence type="ECO:0000256" key="3">
    <source>
        <dbReference type="ARBA" id="ARBA00023242"/>
    </source>
</evidence>
<reference evidence="4" key="1">
    <citation type="journal article" date="2021" name="Genome Biol. Evol.">
        <title>A High-Quality Reference Genome for a Parasitic Bivalve with Doubly Uniparental Inheritance (Bivalvia: Unionida).</title>
        <authorList>
            <person name="Smith C.H."/>
        </authorList>
    </citation>
    <scope>NUCLEOTIDE SEQUENCE</scope>
    <source>
        <strain evidence="4">CHS0354</strain>
    </source>
</reference>
<comment type="subcellular location">
    <subcellularLocation>
        <location evidence="1">Nucleus</location>
    </subcellularLocation>
</comment>
<dbReference type="PANTHER" id="PTHR28608:SF1">
    <property type="entry name" value="INTEGRATOR COMPLEX SUBUNIT 2"/>
    <property type="match status" value="1"/>
</dbReference>
<keyword evidence="3" id="KW-0539">Nucleus</keyword>
<accession>A0AAE0S943</accession>
<dbReference type="EMBL" id="JAEAOA010001935">
    <property type="protein sequence ID" value="KAK3587630.1"/>
    <property type="molecule type" value="Genomic_DNA"/>
</dbReference>
<reference evidence="4" key="3">
    <citation type="submission" date="2023-05" db="EMBL/GenBank/DDBJ databases">
        <authorList>
            <person name="Smith C.H."/>
        </authorList>
    </citation>
    <scope>NUCLEOTIDE SEQUENCE</scope>
    <source>
        <strain evidence="4">CHS0354</strain>
        <tissue evidence="4">Mantle</tissue>
    </source>
</reference>
<protein>
    <recommendedName>
        <fullName evidence="6">Integrator complex subunit 2</fullName>
    </recommendedName>
</protein>
<dbReference type="InterPro" id="IPR026236">
    <property type="entry name" value="Int2_metazoa"/>
</dbReference>
<reference evidence="4" key="2">
    <citation type="journal article" date="2021" name="Genome Biol. Evol.">
        <title>Developing a high-quality reference genome for a parasitic bivalve with doubly uniparental inheritance (Bivalvia: Unionida).</title>
        <authorList>
            <person name="Smith C.H."/>
        </authorList>
    </citation>
    <scope>NUCLEOTIDE SEQUENCE</scope>
    <source>
        <strain evidence="4">CHS0354</strain>
        <tissue evidence="4">Mantle</tissue>
    </source>
</reference>
<evidence type="ECO:0000256" key="1">
    <source>
        <dbReference type="ARBA" id="ARBA00004123"/>
    </source>
</evidence>
<evidence type="ECO:0008006" key="6">
    <source>
        <dbReference type="Google" id="ProtNLM"/>
    </source>
</evidence>
<sequence length="1187" mass="133811">MRTNLPHVKSEIFQAMQNVDVQKLGQFSEHDLRPVLPCLVRMALCAPVDTGERWTKARKIVLKILSGIEVVNSIVALLSIDFHALEQDVKKEQQLRSKIGGNQTESVLVSQLQTGLALEFEHSDPARRIRLLLSELLFILSQVKESKHEFYQKQSELFESEVYLEEVSDVLCIAQAELPTLLPIKDVAEALLHVQNGAWLLCQLIANSPDCFKEVCCSLVANGERQDEEGVGGRKRMELLQTLCAMNPSESLNIRSLCVKNCTMPGLTISLSLEMVQLSLSKGTSLQPTENDLVSFVSGLLLGNNADVRTWFSQFIKVSQKRKRDPGTSMLYAMRLELLEQLIAILPEGDQCISPSHVVKACSFIRLYCALKGMATLRFTDEEMKLLLRLVTSKPPPTQSGARFVSLGLCMLIACPYLLGNQEQERQVVDWIKWLMAEESSFERETDKSSSFGEMLFLIAIHFHGNHMHNIAELVCSTLGMKSAVKANSLARIRQIFTQEIFTEQVITSHAVTVPVTGGLNSNMTGYLPIHCIYQLLKSRAFSKYKVPIKDWIYKQICSSSYPLHPLLLSLIEAYVNTIIIKSAKTDHTNEPITDQEILAAYRDSVFTGPSQMEEKKNRPAARKNLMPQLLILYYVLLYEDTLSKQLKNIAMSNRAVQSYPQSLMAQVPINYLMQEAQRHQELYGGLFSSLLRLLVTQYPHLCIVEDWLEVSMQSTATCLNPDISLASKCVCTPQAYNEALTNLKSSPTPMLQILSKLIHLPVEDILQFSECIVFSLPAMLDPDIPRKVVDLVKRAWFRVHTLTPRSLRLATVNALRPQESGKFKYTSFTELDITIDPLIVLRCDDRIFRCPPVLEILLRVLVSYSQACRVYMENHIQSNPVMDNNNQIELERQELKNALLAAQDSAIIQILLECCLPKPGEESCPENVSLSNGELRPLTKDVTLHQKVRRPSNLSTSDEAKPKISTMGLLSNLREVQCLICSYIHQSFISDPNLAKLVHFQGYSEDLLPVTVAGIPSMHICLDFIPELLSQPQLDKQKFAIKLMSYLGCQYALPKSLSIAKLCVNVMITMAGVCDNDERVNYFLETIPYLTKVCQAFPPLCEDVTSLLTQVGRICYSHLSFSSNTPESEFSLENGDSEKLEPARKKFKSAGQIKLSQTIRYHHLYKVVQQTFSEIVTKAVVTRDLY</sequence>
<dbReference type="GO" id="GO:0032039">
    <property type="term" value="C:integrator complex"/>
    <property type="evidence" value="ECO:0007669"/>
    <property type="project" value="InterPro"/>
</dbReference>
<proteinExistence type="inferred from homology"/>
<organism evidence="4 5">
    <name type="scientific">Potamilus streckersoni</name>
    <dbReference type="NCBI Taxonomy" id="2493646"/>
    <lineage>
        <taxon>Eukaryota</taxon>
        <taxon>Metazoa</taxon>
        <taxon>Spiralia</taxon>
        <taxon>Lophotrochozoa</taxon>
        <taxon>Mollusca</taxon>
        <taxon>Bivalvia</taxon>
        <taxon>Autobranchia</taxon>
        <taxon>Heteroconchia</taxon>
        <taxon>Palaeoheterodonta</taxon>
        <taxon>Unionida</taxon>
        <taxon>Unionoidea</taxon>
        <taxon>Unionidae</taxon>
        <taxon>Ambleminae</taxon>
        <taxon>Lampsilini</taxon>
        <taxon>Potamilus</taxon>
    </lineage>
</organism>